<dbReference type="SUPFAM" id="SSF56112">
    <property type="entry name" value="Protein kinase-like (PK-like)"/>
    <property type="match status" value="1"/>
</dbReference>
<dbReference type="InterPro" id="IPR002575">
    <property type="entry name" value="Aminoglycoside_PTrfase"/>
</dbReference>
<dbReference type="Proteomes" id="UP001157125">
    <property type="component" value="Unassembled WGS sequence"/>
</dbReference>
<name>A0ABQ6IAE2_9MICO</name>
<accession>A0ABQ6IAE2</accession>
<evidence type="ECO:0000313" key="2">
    <source>
        <dbReference type="EMBL" id="GMA34795.1"/>
    </source>
</evidence>
<comment type="caution">
    <text evidence="2">The sequence shown here is derived from an EMBL/GenBank/DDBJ whole genome shotgun (WGS) entry which is preliminary data.</text>
</comment>
<organism evidence="2 3">
    <name type="scientific">Demequina litorisediminis</name>
    <dbReference type="NCBI Taxonomy" id="1849022"/>
    <lineage>
        <taxon>Bacteria</taxon>
        <taxon>Bacillati</taxon>
        <taxon>Actinomycetota</taxon>
        <taxon>Actinomycetes</taxon>
        <taxon>Micrococcales</taxon>
        <taxon>Demequinaceae</taxon>
        <taxon>Demequina</taxon>
    </lineage>
</organism>
<evidence type="ECO:0000313" key="3">
    <source>
        <dbReference type="Proteomes" id="UP001157125"/>
    </source>
</evidence>
<dbReference type="RefSeq" id="WP_284327617.1">
    <property type="nucleotide sequence ID" value="NZ_BSUN01000001.1"/>
</dbReference>
<evidence type="ECO:0000259" key="1">
    <source>
        <dbReference type="Pfam" id="PF01636"/>
    </source>
</evidence>
<proteinExistence type="predicted"/>
<dbReference type="PANTHER" id="PTHR21310:SF15">
    <property type="entry name" value="AMINOGLYCOSIDE PHOSPHOTRANSFERASE DOMAIN-CONTAINING PROTEIN"/>
    <property type="match status" value="1"/>
</dbReference>
<dbReference type="Pfam" id="PF01636">
    <property type="entry name" value="APH"/>
    <property type="match status" value="1"/>
</dbReference>
<dbReference type="InterPro" id="IPR011009">
    <property type="entry name" value="Kinase-like_dom_sf"/>
</dbReference>
<protein>
    <submittedName>
        <fullName evidence="2">Aminoglycoside phosphotransferase</fullName>
    </submittedName>
</protein>
<gene>
    <name evidence="2" type="ORF">GCM10025876_09990</name>
</gene>
<reference evidence="3" key="1">
    <citation type="journal article" date="2019" name="Int. J. Syst. Evol. Microbiol.">
        <title>The Global Catalogue of Microorganisms (GCM) 10K type strain sequencing project: providing services to taxonomists for standard genome sequencing and annotation.</title>
        <authorList>
            <consortium name="The Broad Institute Genomics Platform"/>
            <consortium name="The Broad Institute Genome Sequencing Center for Infectious Disease"/>
            <person name="Wu L."/>
            <person name="Ma J."/>
        </authorList>
    </citation>
    <scope>NUCLEOTIDE SEQUENCE [LARGE SCALE GENOMIC DNA]</scope>
    <source>
        <strain evidence="3">NBRC 112299</strain>
    </source>
</reference>
<dbReference type="Gene3D" id="3.30.200.20">
    <property type="entry name" value="Phosphorylase Kinase, domain 1"/>
    <property type="match status" value="1"/>
</dbReference>
<sequence length="332" mass="36702">MESTTKNRQPLDVLRTLVGRAYGDAAIPAGDDFAEELTDGWFNVIYRITLADGRPVILKIAPPADVQVLTREVGMMRAELEAMRLVATHTEVPIPRIDHVDLTHEVVDADLFFMECIAGHNLGFAASEHLSAEEIYDANRRLGALNRQITEVAGERFGALDGEGFATWRDAFLAMVDDTLADGVAVGIDLGHSPEAVRAVFAAHADALDDVTEPRLTEVDLWDKNSMIRDGKIVAILDHERAIWGDPIMEAGFTGLDIPIFGDPQAFMEGFGLTTLTPSERTRRRLYSLYLAVIMTVETKYRGHTTTEVYDMAREQMDLIMAALRAESQPVS</sequence>
<dbReference type="InterPro" id="IPR051678">
    <property type="entry name" value="AGP_Transferase"/>
</dbReference>
<feature type="domain" description="Aminoglycoside phosphotransferase" evidence="1">
    <location>
        <begin position="35"/>
        <end position="259"/>
    </location>
</feature>
<keyword evidence="3" id="KW-1185">Reference proteome</keyword>
<dbReference type="EMBL" id="BSUN01000001">
    <property type="protein sequence ID" value="GMA34795.1"/>
    <property type="molecule type" value="Genomic_DNA"/>
</dbReference>
<dbReference type="PANTHER" id="PTHR21310">
    <property type="entry name" value="AMINOGLYCOSIDE PHOSPHOTRANSFERASE-RELATED-RELATED"/>
    <property type="match status" value="1"/>
</dbReference>
<dbReference type="Gene3D" id="3.90.1200.10">
    <property type="match status" value="1"/>
</dbReference>